<dbReference type="Pfam" id="PF19068">
    <property type="entry name" value="DUF5764"/>
    <property type="match status" value="1"/>
</dbReference>
<sequence length="334" mass="38718">MDDFVISNLNEARNEWCSRLVSIFTPLVIEGVRSIFSESWKLCLENDEANKYLMTFQNLLSRVPKWNNVIVEEERKRIIERSGCNYLEDLISCVHIIQLKVLTCIRVGNKQKKIDISIPKLDTFIHKVYINAARKVYMNVYLFEKNISPLQLQKNNRELENIVQECIMMAIRESIPTESIIRAYMDESMEQEEEITIENIEEPIEENVTNSKNNEKDGESESSPITAEDEPPEIVPSIKNLDEKEVVTRLTFDNTDSVLDSSDVVKTIEAPKTIERLEEISTSRAIQRKLEEEEEDRIKIHTDQIDLSGFDVLDEVGNIKMSDDILLNDFEELP</sequence>
<proteinExistence type="predicted"/>
<dbReference type="AlphaFoldDB" id="A0A6C0JMA1"/>
<evidence type="ECO:0000313" key="2">
    <source>
        <dbReference type="EMBL" id="QHU04968.1"/>
    </source>
</evidence>
<feature type="region of interest" description="Disordered" evidence="1">
    <location>
        <begin position="200"/>
        <end position="235"/>
    </location>
</feature>
<reference evidence="2" key="1">
    <citation type="journal article" date="2020" name="Nature">
        <title>Giant virus diversity and host interactions through global metagenomics.</title>
        <authorList>
            <person name="Schulz F."/>
            <person name="Roux S."/>
            <person name="Paez-Espino D."/>
            <person name="Jungbluth S."/>
            <person name="Walsh D.A."/>
            <person name="Denef V.J."/>
            <person name="McMahon K.D."/>
            <person name="Konstantinidis K.T."/>
            <person name="Eloe-Fadrosh E.A."/>
            <person name="Kyrpides N.C."/>
            <person name="Woyke T."/>
        </authorList>
    </citation>
    <scope>NUCLEOTIDE SEQUENCE</scope>
    <source>
        <strain evidence="2">GVMAG-M-3300027708-5</strain>
    </source>
</reference>
<dbReference type="InterPro" id="IPR043913">
    <property type="entry name" value="DUF5764"/>
</dbReference>
<evidence type="ECO:0000256" key="1">
    <source>
        <dbReference type="SAM" id="MobiDB-lite"/>
    </source>
</evidence>
<accession>A0A6C0JMA1</accession>
<dbReference type="EMBL" id="MN740405">
    <property type="protein sequence ID" value="QHU04968.1"/>
    <property type="molecule type" value="Genomic_DNA"/>
</dbReference>
<protein>
    <submittedName>
        <fullName evidence="2">Uncharacterized protein</fullName>
    </submittedName>
</protein>
<name>A0A6C0JMA1_9ZZZZ</name>
<organism evidence="2">
    <name type="scientific">viral metagenome</name>
    <dbReference type="NCBI Taxonomy" id="1070528"/>
    <lineage>
        <taxon>unclassified sequences</taxon>
        <taxon>metagenomes</taxon>
        <taxon>organismal metagenomes</taxon>
    </lineage>
</organism>